<evidence type="ECO:0000313" key="1">
    <source>
        <dbReference type="EMBL" id="KAJ8415446.1"/>
    </source>
</evidence>
<dbReference type="Proteomes" id="UP001221898">
    <property type="component" value="Unassembled WGS sequence"/>
</dbReference>
<protein>
    <submittedName>
        <fullName evidence="1">Uncharacterized protein</fullName>
    </submittedName>
</protein>
<organism evidence="1 2">
    <name type="scientific">Aldrovandia affinis</name>
    <dbReference type="NCBI Taxonomy" id="143900"/>
    <lineage>
        <taxon>Eukaryota</taxon>
        <taxon>Metazoa</taxon>
        <taxon>Chordata</taxon>
        <taxon>Craniata</taxon>
        <taxon>Vertebrata</taxon>
        <taxon>Euteleostomi</taxon>
        <taxon>Actinopterygii</taxon>
        <taxon>Neopterygii</taxon>
        <taxon>Teleostei</taxon>
        <taxon>Notacanthiformes</taxon>
        <taxon>Halosauridae</taxon>
        <taxon>Aldrovandia</taxon>
    </lineage>
</organism>
<dbReference type="EMBL" id="JAINUG010000009">
    <property type="protein sequence ID" value="KAJ8415446.1"/>
    <property type="molecule type" value="Genomic_DNA"/>
</dbReference>
<accession>A0AAD7T888</accession>
<gene>
    <name evidence="1" type="ORF">AAFF_G00424260</name>
</gene>
<reference evidence="1" key="1">
    <citation type="journal article" date="2023" name="Science">
        <title>Genome structures resolve the early diversification of teleost fishes.</title>
        <authorList>
            <person name="Parey E."/>
            <person name="Louis A."/>
            <person name="Montfort J."/>
            <person name="Bouchez O."/>
            <person name="Roques C."/>
            <person name="Iampietro C."/>
            <person name="Lluch J."/>
            <person name="Castinel A."/>
            <person name="Donnadieu C."/>
            <person name="Desvignes T."/>
            <person name="Floi Bucao C."/>
            <person name="Jouanno E."/>
            <person name="Wen M."/>
            <person name="Mejri S."/>
            <person name="Dirks R."/>
            <person name="Jansen H."/>
            <person name="Henkel C."/>
            <person name="Chen W.J."/>
            <person name="Zahm M."/>
            <person name="Cabau C."/>
            <person name="Klopp C."/>
            <person name="Thompson A.W."/>
            <person name="Robinson-Rechavi M."/>
            <person name="Braasch I."/>
            <person name="Lecointre G."/>
            <person name="Bobe J."/>
            <person name="Postlethwait J.H."/>
            <person name="Berthelot C."/>
            <person name="Roest Crollius H."/>
            <person name="Guiguen Y."/>
        </authorList>
    </citation>
    <scope>NUCLEOTIDE SEQUENCE</scope>
    <source>
        <strain evidence="1">NC1722</strain>
    </source>
</reference>
<name>A0AAD7T888_9TELE</name>
<keyword evidence="2" id="KW-1185">Reference proteome</keyword>
<proteinExistence type="predicted"/>
<dbReference type="AlphaFoldDB" id="A0AAD7T888"/>
<sequence>MNNLPQSTATDLCCRWPQESLINRGWVGLVVKDTFAAVPVCASHAFVYLCCVLCLRGGRVTSHQGLPELSVTVGRALSPSTLHCSVPLTHGCHAASWGDGVDVINMYPYPTPPSPSLSPPHAP</sequence>
<comment type="caution">
    <text evidence="1">The sequence shown here is derived from an EMBL/GenBank/DDBJ whole genome shotgun (WGS) entry which is preliminary data.</text>
</comment>
<evidence type="ECO:0000313" key="2">
    <source>
        <dbReference type="Proteomes" id="UP001221898"/>
    </source>
</evidence>